<feature type="signal peptide" evidence="2">
    <location>
        <begin position="1"/>
        <end position="29"/>
    </location>
</feature>
<feature type="compositionally biased region" description="Polar residues" evidence="1">
    <location>
        <begin position="350"/>
        <end position="359"/>
    </location>
</feature>
<name>A0A7Y0AVW1_9HYPH</name>
<feature type="region of interest" description="Disordered" evidence="1">
    <location>
        <begin position="331"/>
        <end position="359"/>
    </location>
</feature>
<feature type="chain" id="PRO_5030594577" description="Lipoprotein" evidence="2">
    <location>
        <begin position="30"/>
        <end position="359"/>
    </location>
</feature>
<dbReference type="PROSITE" id="PS51257">
    <property type="entry name" value="PROKAR_LIPOPROTEIN"/>
    <property type="match status" value="1"/>
</dbReference>
<protein>
    <recommendedName>
        <fullName evidence="5">Lipoprotein</fullName>
    </recommendedName>
</protein>
<keyword evidence="2" id="KW-0732">Signal</keyword>
<evidence type="ECO:0000256" key="2">
    <source>
        <dbReference type="SAM" id="SignalP"/>
    </source>
</evidence>
<dbReference type="Proteomes" id="UP000541470">
    <property type="component" value="Unassembled WGS sequence"/>
</dbReference>
<reference evidence="3 4" key="1">
    <citation type="submission" date="2020-04" db="EMBL/GenBank/DDBJ databases">
        <title>Rhizobium sp. S-51 isolated from soil.</title>
        <authorList>
            <person name="Dahal R.H."/>
        </authorList>
    </citation>
    <scope>NUCLEOTIDE SEQUENCE [LARGE SCALE GENOMIC DNA]</scope>
    <source>
        <strain evidence="3 4">S-51</strain>
    </source>
</reference>
<dbReference type="AlphaFoldDB" id="A0A7Y0AVW1"/>
<comment type="caution">
    <text evidence="3">The sequence shown here is derived from an EMBL/GenBank/DDBJ whole genome shotgun (WGS) entry which is preliminary data.</text>
</comment>
<dbReference type="EMBL" id="JABBGK010000002">
    <property type="protein sequence ID" value="NML74391.1"/>
    <property type="molecule type" value="Genomic_DNA"/>
</dbReference>
<sequence>MTRLPAPAALRRALCGIALFLAAGLLSCAAPTTVRGIAPVLDAGAVERSSSNRARIMDALTRDAGYGGASVDWYDVTVAGFNYVDDSCALYFDELFKLNRQRDAAQSLISVTGQTTNALLAVTGASKLSMAVVAQAFGLGSSLTDIVAGTYLYSLPPATTKKFIAKTMAAYRDGAAKQRGEIQRSPTVAYSFVRGYLDLCLPATIEGQLVEHVGAATAAARTEPNSTAVTIEVSSDNSGALREPKNPIEPLPPVVPRDRAIAYEKLVLPTTWVRIQRLVCVAENGKIERTTRTAIRQFLAGRGEDRPNIDTTGVTEADARLLETLIEKNGGTCQERNVPDATKAGALSLKQEQQPSPQP</sequence>
<proteinExistence type="predicted"/>
<organism evidence="3 4">
    <name type="scientific">Rhizobium terricola</name>
    <dbReference type="NCBI Taxonomy" id="2728849"/>
    <lineage>
        <taxon>Bacteria</taxon>
        <taxon>Pseudomonadati</taxon>
        <taxon>Pseudomonadota</taxon>
        <taxon>Alphaproteobacteria</taxon>
        <taxon>Hyphomicrobiales</taxon>
        <taxon>Rhizobiaceae</taxon>
        <taxon>Rhizobium/Agrobacterium group</taxon>
        <taxon>Rhizobium</taxon>
    </lineage>
</organism>
<evidence type="ECO:0000256" key="1">
    <source>
        <dbReference type="SAM" id="MobiDB-lite"/>
    </source>
</evidence>
<evidence type="ECO:0008006" key="5">
    <source>
        <dbReference type="Google" id="ProtNLM"/>
    </source>
</evidence>
<evidence type="ECO:0000313" key="3">
    <source>
        <dbReference type="EMBL" id="NML74391.1"/>
    </source>
</evidence>
<gene>
    <name evidence="3" type="ORF">HHL25_09685</name>
</gene>
<evidence type="ECO:0000313" key="4">
    <source>
        <dbReference type="Proteomes" id="UP000541470"/>
    </source>
</evidence>
<accession>A0A7Y0AVW1</accession>
<dbReference type="RefSeq" id="WP_169589727.1">
    <property type="nucleotide sequence ID" value="NZ_JABBGK010000002.1"/>
</dbReference>
<keyword evidence="4" id="KW-1185">Reference proteome</keyword>